<accession>A0A1J6VRR4</accession>
<dbReference type="SUPFAM" id="SSF52799">
    <property type="entry name" value="(Phosphotyrosine protein) phosphatases II"/>
    <property type="match status" value="1"/>
</dbReference>
<protein>
    <recommendedName>
        <fullName evidence="1">Tyrosine specific protein phosphatases domain-containing protein</fullName>
    </recommendedName>
</protein>
<dbReference type="SMART" id="SM00195">
    <property type="entry name" value="DSPc"/>
    <property type="match status" value="1"/>
</dbReference>
<gene>
    <name evidence="2" type="ORF">BHE18_16570</name>
</gene>
<keyword evidence="3" id="KW-1185">Reference proteome</keyword>
<evidence type="ECO:0000313" key="2">
    <source>
        <dbReference type="EMBL" id="OIU68542.1"/>
    </source>
</evidence>
<name>A0A1J6VRR4_9BACI</name>
<dbReference type="AlphaFoldDB" id="A0A1J6VRR4"/>
<dbReference type="Gene3D" id="3.90.190.10">
    <property type="entry name" value="Protein tyrosine phosphatase superfamily"/>
    <property type="match status" value="1"/>
</dbReference>
<proteinExistence type="predicted"/>
<dbReference type="OrthoDB" id="2381843at2"/>
<dbReference type="Proteomes" id="UP000182062">
    <property type="component" value="Unassembled WGS sequence"/>
</dbReference>
<dbReference type="InterPro" id="IPR000387">
    <property type="entry name" value="Tyr_Pase_dom"/>
</dbReference>
<dbReference type="PROSITE" id="PS50056">
    <property type="entry name" value="TYR_PHOSPHATASE_2"/>
    <property type="match status" value="1"/>
</dbReference>
<feature type="domain" description="Tyrosine specific protein phosphatases" evidence="1">
    <location>
        <begin position="68"/>
        <end position="133"/>
    </location>
</feature>
<evidence type="ECO:0000259" key="1">
    <source>
        <dbReference type="PROSITE" id="PS50056"/>
    </source>
</evidence>
<dbReference type="InterPro" id="IPR000340">
    <property type="entry name" value="Dual-sp_phosphatase_cat-dom"/>
</dbReference>
<dbReference type="InterPro" id="IPR029021">
    <property type="entry name" value="Prot-tyrosine_phosphatase-like"/>
</dbReference>
<sequence length="162" mass="18927">MSVTEMIRGRLYINGKLSAEDWAFVEKHIAAIVNLRTKPDVPPFNFSHRFMIWTPVTIQKEPDIRWVDTLMAQVNHLFDGGYPILIHDTIGVQRLGFVIAAFYMYRFRLSSKDALASVRQKKGDLEPTPNYLKLLDDYQLHLGIRDQRLRARKDFHFPINIV</sequence>
<dbReference type="InterPro" id="IPR020422">
    <property type="entry name" value="TYR_PHOSPHATASE_DUAL_dom"/>
</dbReference>
<organism evidence="2 3">
    <name type="scientific">Rossellomorea aquimaris</name>
    <dbReference type="NCBI Taxonomy" id="189382"/>
    <lineage>
        <taxon>Bacteria</taxon>
        <taxon>Bacillati</taxon>
        <taxon>Bacillota</taxon>
        <taxon>Bacilli</taxon>
        <taxon>Bacillales</taxon>
        <taxon>Bacillaceae</taxon>
        <taxon>Rossellomorea</taxon>
    </lineage>
</organism>
<comment type="caution">
    <text evidence="2">The sequence shown here is derived from an EMBL/GenBank/DDBJ whole genome shotgun (WGS) entry which is preliminary data.</text>
</comment>
<dbReference type="Pfam" id="PF00782">
    <property type="entry name" value="DSPc"/>
    <property type="match status" value="1"/>
</dbReference>
<evidence type="ECO:0000313" key="3">
    <source>
        <dbReference type="Proteomes" id="UP000182062"/>
    </source>
</evidence>
<reference evidence="2 3" key="1">
    <citation type="submission" date="2016-09" db="EMBL/GenBank/DDBJ databases">
        <title>Bacillus aquimaris SAMM genome sequence reveals colonization and biosurfactant production capacities.</title>
        <authorList>
            <person name="Waghmode S.R."/>
            <person name="Suryavanshi M.V."/>
        </authorList>
    </citation>
    <scope>NUCLEOTIDE SEQUENCE [LARGE SCALE GENOMIC DNA]</scope>
    <source>
        <strain evidence="2 3">SAMM</strain>
    </source>
</reference>
<dbReference type="EMBL" id="MINN01000128">
    <property type="protein sequence ID" value="OIU68542.1"/>
    <property type="molecule type" value="Genomic_DNA"/>
</dbReference>